<organism evidence="2 3">
    <name type="scientific">Legionella lytica</name>
    <dbReference type="NCBI Taxonomy" id="96232"/>
    <lineage>
        <taxon>Bacteria</taxon>
        <taxon>Pseudomonadati</taxon>
        <taxon>Pseudomonadota</taxon>
        <taxon>Gammaproteobacteria</taxon>
        <taxon>Legionellales</taxon>
        <taxon>Legionellaceae</taxon>
        <taxon>Legionella</taxon>
    </lineage>
</organism>
<gene>
    <name evidence="2" type="ORF">J2N86_14410</name>
</gene>
<sequence length="309" mass="34512">MSDISLIIKRLSARSTTPEIKPIIAALQQVAAQKAGDDLIAKLRRKLLSLTAAENQSSSKQNLADVAYDTLLILAEFYPLNTEEPVTQLDMEDIKPDDRIFVSTGHQFSLTQLIQWHNQRPYRTGEARASKSLLNPFTNSPFSARDLAHISAMANKMRIAINDQPTNNHPAMDEVNYNFIFSLWESGLFWGLFLEIVVYPLLALIILYATLAIAMPAVTTGVLDLSLSWLLFTEVFNETVPIYLLTASIIGLFSLGVALITSELLKHGTDRAVNLVTSPFRWSASFFSTNSVEETPWTEEEENFLLSSL</sequence>
<keyword evidence="1" id="KW-0472">Membrane</keyword>
<evidence type="ECO:0000313" key="2">
    <source>
        <dbReference type="EMBL" id="USQ15432.1"/>
    </source>
</evidence>
<evidence type="ECO:0000313" key="3">
    <source>
        <dbReference type="Proteomes" id="UP001057474"/>
    </source>
</evidence>
<dbReference type="RefSeq" id="WP_252582676.1">
    <property type="nucleotide sequence ID" value="NZ_CP071528.1"/>
</dbReference>
<dbReference type="EMBL" id="CP071528">
    <property type="protein sequence ID" value="USQ15432.1"/>
    <property type="molecule type" value="Genomic_DNA"/>
</dbReference>
<name>A0ABY4YCQ4_9GAMM</name>
<keyword evidence="2" id="KW-0614">Plasmid</keyword>
<keyword evidence="1" id="KW-0812">Transmembrane</keyword>
<geneLocation type="plasmid" evidence="2 3">
    <name>pLlyPCM2298_1</name>
</geneLocation>
<keyword evidence="1" id="KW-1133">Transmembrane helix</keyword>
<reference evidence="2" key="1">
    <citation type="submission" date="2021-03" db="EMBL/GenBank/DDBJ databases">
        <title>Legionella lytica PCM 2298.</title>
        <authorList>
            <person name="Koper P."/>
        </authorList>
    </citation>
    <scope>NUCLEOTIDE SEQUENCE</scope>
    <source>
        <strain evidence="2">PCM 2298</strain>
        <plasmid evidence="2">pLlyPCM2298_1</plasmid>
    </source>
</reference>
<accession>A0ABY4YCQ4</accession>
<dbReference type="Proteomes" id="UP001057474">
    <property type="component" value="Plasmid pLlyPCM2298_1"/>
</dbReference>
<feature type="transmembrane region" description="Helical" evidence="1">
    <location>
        <begin position="201"/>
        <end position="222"/>
    </location>
</feature>
<protein>
    <submittedName>
        <fullName evidence="2">Uncharacterized protein</fullName>
    </submittedName>
</protein>
<evidence type="ECO:0000256" key="1">
    <source>
        <dbReference type="SAM" id="Phobius"/>
    </source>
</evidence>
<proteinExistence type="predicted"/>
<feature type="transmembrane region" description="Helical" evidence="1">
    <location>
        <begin position="242"/>
        <end position="261"/>
    </location>
</feature>
<keyword evidence="3" id="KW-1185">Reference proteome</keyword>